<feature type="transmembrane region" description="Helical" evidence="2">
    <location>
        <begin position="293"/>
        <end position="314"/>
    </location>
</feature>
<dbReference type="OrthoDB" id="361164at2759"/>
<name>A0A0G4EHP6_VITBC</name>
<proteinExistence type="predicted"/>
<evidence type="ECO:0000313" key="4">
    <source>
        <dbReference type="Proteomes" id="UP000041254"/>
    </source>
</evidence>
<dbReference type="AlphaFoldDB" id="A0A0G4EHP6"/>
<accession>A0A0G4EHP6</accession>
<feature type="region of interest" description="Disordered" evidence="1">
    <location>
        <begin position="151"/>
        <end position="184"/>
    </location>
</feature>
<protein>
    <recommendedName>
        <fullName evidence="5">t-SNARE coiled-coil homology domain-containing protein</fullName>
    </recommendedName>
</protein>
<dbReference type="SUPFAM" id="SSF58038">
    <property type="entry name" value="SNARE fusion complex"/>
    <property type="match status" value="1"/>
</dbReference>
<feature type="compositionally biased region" description="Basic and acidic residues" evidence="1">
    <location>
        <begin position="209"/>
        <end position="219"/>
    </location>
</feature>
<keyword evidence="4" id="KW-1185">Reference proteome</keyword>
<sequence>MTTLRGMDELMVRVDRIATECTKDGKKDASGAGGKQKDDFLAAKSGLYQLLYEVKENIRERHTLQRRNGNTYETIRKGAEISEQLKQIDVDFKKIQDIHKKQRGFARRRSLGLTDEELDNRLSDLNLLKQQIEEARTAFRNNRAISTDKLTSMSGASPLSTRTTTADHVVPPRTIGAPTAREGGGEVALDIAEERRALGLSSPGGGAREPTEAERQAMDRWKRRDQAMDRQLDEIGEGVERLGDIAQNINATADRHTVMAQEIARSADKAHSNLQTLSLKMKKVMETQRNSTFFCRIILVVVLIGCVGYIYWAITNQDGDR</sequence>
<evidence type="ECO:0000256" key="1">
    <source>
        <dbReference type="SAM" id="MobiDB-lite"/>
    </source>
</evidence>
<dbReference type="EMBL" id="CDMY01000227">
    <property type="protein sequence ID" value="CEL95424.1"/>
    <property type="molecule type" value="Genomic_DNA"/>
</dbReference>
<evidence type="ECO:0000313" key="3">
    <source>
        <dbReference type="EMBL" id="CEL95424.1"/>
    </source>
</evidence>
<gene>
    <name evidence="3" type="ORF">Vbra_11854</name>
</gene>
<dbReference type="Gene3D" id="1.20.5.110">
    <property type="match status" value="1"/>
</dbReference>
<dbReference type="Proteomes" id="UP000041254">
    <property type="component" value="Unassembled WGS sequence"/>
</dbReference>
<dbReference type="VEuPathDB" id="CryptoDB:Vbra_11854"/>
<dbReference type="InParanoid" id="A0A0G4EHP6"/>
<keyword evidence="2" id="KW-0472">Membrane</keyword>
<reference evidence="3 4" key="1">
    <citation type="submission" date="2014-11" db="EMBL/GenBank/DDBJ databases">
        <authorList>
            <person name="Zhu J."/>
            <person name="Qi W."/>
            <person name="Song R."/>
        </authorList>
    </citation>
    <scope>NUCLEOTIDE SEQUENCE [LARGE SCALE GENOMIC DNA]</scope>
</reference>
<dbReference type="CDD" id="cd15841">
    <property type="entry name" value="SNARE_Qc"/>
    <property type="match status" value="1"/>
</dbReference>
<evidence type="ECO:0008006" key="5">
    <source>
        <dbReference type="Google" id="ProtNLM"/>
    </source>
</evidence>
<feature type="compositionally biased region" description="Polar residues" evidence="1">
    <location>
        <begin position="151"/>
        <end position="166"/>
    </location>
</feature>
<keyword evidence="2" id="KW-1133">Transmembrane helix</keyword>
<keyword evidence="2" id="KW-0812">Transmembrane</keyword>
<dbReference type="OMA" id="MYSVRER"/>
<organism evidence="3 4">
    <name type="scientific">Vitrella brassicaformis (strain CCMP3155)</name>
    <dbReference type="NCBI Taxonomy" id="1169540"/>
    <lineage>
        <taxon>Eukaryota</taxon>
        <taxon>Sar</taxon>
        <taxon>Alveolata</taxon>
        <taxon>Colpodellida</taxon>
        <taxon>Vitrellaceae</taxon>
        <taxon>Vitrella</taxon>
    </lineage>
</organism>
<evidence type="ECO:0000256" key="2">
    <source>
        <dbReference type="SAM" id="Phobius"/>
    </source>
</evidence>
<feature type="region of interest" description="Disordered" evidence="1">
    <location>
        <begin position="199"/>
        <end position="219"/>
    </location>
</feature>
<dbReference type="PhylomeDB" id="A0A0G4EHP6"/>